<feature type="non-terminal residue" evidence="1">
    <location>
        <position position="1"/>
    </location>
</feature>
<proteinExistence type="predicted"/>
<accession>A0A8H5HI11</accession>
<dbReference type="EMBL" id="JAACJP010000006">
    <property type="protein sequence ID" value="KAF5383599.1"/>
    <property type="molecule type" value="Genomic_DNA"/>
</dbReference>
<sequence length="258" mass="29694">HEFKLQSIAVVGARRLEAFASYLATIPATSRRVRHLFISIIRDRTPRKSKCRLFKHRICDFWEHERRTSGILNQILKCISPTLETLHLISNIPRTSVLVSIPLPRLYSLTIHGPMHIYDHLDDKLPIFPSLRQLTLKSFTEYPAGMLHDISRQAPSLNGLSFALERPLAFLPLDLSRALDHESTQEPTVPPSLNQISVHHGIGQKDKENVWIRAAQRVMLENLSKVVEMDNRVKVVGLKQLHTYHEAKTRWLQDCDSR</sequence>
<keyword evidence="2" id="KW-1185">Reference proteome</keyword>
<dbReference type="Proteomes" id="UP000565441">
    <property type="component" value="Unassembled WGS sequence"/>
</dbReference>
<name>A0A8H5HI11_9AGAR</name>
<gene>
    <name evidence="1" type="ORF">D9615_003490</name>
</gene>
<dbReference type="OrthoDB" id="2748701at2759"/>
<dbReference type="AlphaFoldDB" id="A0A8H5HI11"/>
<protein>
    <submittedName>
        <fullName evidence="1">Uncharacterized protein</fullName>
    </submittedName>
</protein>
<comment type="caution">
    <text evidence="1">The sequence shown here is derived from an EMBL/GenBank/DDBJ whole genome shotgun (WGS) entry which is preliminary data.</text>
</comment>
<evidence type="ECO:0000313" key="2">
    <source>
        <dbReference type="Proteomes" id="UP000565441"/>
    </source>
</evidence>
<reference evidence="1 2" key="1">
    <citation type="journal article" date="2020" name="ISME J.">
        <title>Uncovering the hidden diversity of litter-decomposition mechanisms in mushroom-forming fungi.</title>
        <authorList>
            <person name="Floudas D."/>
            <person name="Bentzer J."/>
            <person name="Ahren D."/>
            <person name="Johansson T."/>
            <person name="Persson P."/>
            <person name="Tunlid A."/>
        </authorList>
    </citation>
    <scope>NUCLEOTIDE SEQUENCE [LARGE SCALE GENOMIC DNA]</scope>
    <source>
        <strain evidence="1 2">CBS 661.87</strain>
    </source>
</reference>
<organism evidence="1 2">
    <name type="scientific">Tricholomella constricta</name>
    <dbReference type="NCBI Taxonomy" id="117010"/>
    <lineage>
        <taxon>Eukaryota</taxon>
        <taxon>Fungi</taxon>
        <taxon>Dikarya</taxon>
        <taxon>Basidiomycota</taxon>
        <taxon>Agaricomycotina</taxon>
        <taxon>Agaricomycetes</taxon>
        <taxon>Agaricomycetidae</taxon>
        <taxon>Agaricales</taxon>
        <taxon>Tricholomatineae</taxon>
        <taxon>Lyophyllaceae</taxon>
        <taxon>Tricholomella</taxon>
    </lineage>
</organism>
<evidence type="ECO:0000313" key="1">
    <source>
        <dbReference type="EMBL" id="KAF5383599.1"/>
    </source>
</evidence>